<proteinExistence type="predicted"/>
<sequence>MSYSSYAPLRPSRLNSSPSSSSLHPSSDGQPPSSPTTSSFYTTACARAGSYKARESVRVARPADAGSSSPTSSSALALSTRRAAHENARQAARAQLFPPRSLGSTALSLVPDEPGGFNRGGDWEEYDKDELMWLEIEMRKDRRRWEWEGRMKEEWAREEGLIVEEEPEDAGMTEEEPPLDVQYEDGLLTYSALPSPTTFPPRLPSLASDPGDSASSAAASPTAEDFSMQSASHPSYPSAHDRDAFELALRKVKACPACKAEGKVRLSAEAGMRCGSCGWGIHPEVLRPLEEAFVSHGSASQGHLPIVTHTPFTDTIVFCARSGCDEQFAT</sequence>
<organism evidence="2 3">
    <name type="scientific">Rhodotorula toruloides</name>
    <name type="common">Yeast</name>
    <name type="synonym">Rhodosporidium toruloides</name>
    <dbReference type="NCBI Taxonomy" id="5286"/>
    <lineage>
        <taxon>Eukaryota</taxon>
        <taxon>Fungi</taxon>
        <taxon>Dikarya</taxon>
        <taxon>Basidiomycota</taxon>
        <taxon>Pucciniomycotina</taxon>
        <taxon>Microbotryomycetes</taxon>
        <taxon>Sporidiobolales</taxon>
        <taxon>Sporidiobolaceae</taxon>
        <taxon>Rhodotorula</taxon>
    </lineage>
</organism>
<dbReference type="Proteomes" id="UP000321518">
    <property type="component" value="Unassembled WGS sequence"/>
</dbReference>
<feature type="compositionally biased region" description="Low complexity" evidence="1">
    <location>
        <begin position="62"/>
        <end position="81"/>
    </location>
</feature>
<accession>A0A511KK63</accession>
<dbReference type="OrthoDB" id="2528781at2759"/>
<evidence type="ECO:0000313" key="3">
    <source>
        <dbReference type="Proteomes" id="UP000321518"/>
    </source>
</evidence>
<feature type="region of interest" description="Disordered" evidence="1">
    <location>
        <begin position="1"/>
        <end position="98"/>
    </location>
</feature>
<feature type="compositionally biased region" description="Low complexity" evidence="1">
    <location>
        <begin position="204"/>
        <end position="225"/>
    </location>
</feature>
<name>A0A511KK63_RHOTO</name>
<feature type="compositionally biased region" description="Low complexity" evidence="1">
    <location>
        <begin position="8"/>
        <end position="43"/>
    </location>
</feature>
<evidence type="ECO:0000256" key="1">
    <source>
        <dbReference type="SAM" id="MobiDB-lite"/>
    </source>
</evidence>
<comment type="caution">
    <text evidence="2">The sequence shown here is derived from an EMBL/GenBank/DDBJ whole genome shotgun (WGS) entry which is preliminary data.</text>
</comment>
<dbReference type="EMBL" id="BJWK01000012">
    <property type="protein sequence ID" value="GEM10753.1"/>
    <property type="molecule type" value="Genomic_DNA"/>
</dbReference>
<gene>
    <name evidence="2" type="ORF">Rt10032_c12g4770</name>
</gene>
<reference evidence="2 3" key="1">
    <citation type="submission" date="2019-07" db="EMBL/GenBank/DDBJ databases">
        <title>Rhodotorula toruloides NBRC10032 genome sequencing.</title>
        <authorList>
            <person name="Shida Y."/>
            <person name="Takaku H."/>
            <person name="Ogasawara W."/>
            <person name="Mori K."/>
        </authorList>
    </citation>
    <scope>NUCLEOTIDE SEQUENCE [LARGE SCALE GENOMIC DNA]</scope>
    <source>
        <strain evidence="2 3">NBRC10032</strain>
    </source>
</reference>
<evidence type="ECO:0000313" key="2">
    <source>
        <dbReference type="EMBL" id="GEM10753.1"/>
    </source>
</evidence>
<dbReference type="AlphaFoldDB" id="A0A511KK63"/>
<protein>
    <submittedName>
        <fullName evidence="2">Uncharacterized protein</fullName>
    </submittedName>
</protein>
<feature type="region of interest" description="Disordered" evidence="1">
    <location>
        <begin position="198"/>
        <end position="239"/>
    </location>
</feature>